<comment type="caution">
    <text evidence="1">The sequence shown here is derived from an EMBL/GenBank/DDBJ whole genome shotgun (WGS) entry which is preliminary data.</text>
</comment>
<evidence type="ECO:0000313" key="2">
    <source>
        <dbReference type="Proteomes" id="UP001189429"/>
    </source>
</evidence>
<dbReference type="EMBL" id="CAUYUJ010000930">
    <property type="protein sequence ID" value="CAK0793271.1"/>
    <property type="molecule type" value="Genomic_DNA"/>
</dbReference>
<proteinExistence type="predicted"/>
<sequence>SRSLARCFLAAFDRVPLGVAYLPDDFSVGLPAAIGLTWEGLWEVQAVARAKLPEGAAQEARDPPAWATRVVLRTAVGYLRFRKPVVVRRLIISVPARDSDGDSEPWGKGGIVCGRLAGQEKWCSFLDQVASTARAAAAAEGPVLDVDVGNGLLSVDEVAFIAAPASGLVLSVVEVMAMPPGHPLDGILPKERQ</sequence>
<gene>
    <name evidence="1" type="ORF">PCOR1329_LOCUS3620</name>
</gene>
<reference evidence="1" key="1">
    <citation type="submission" date="2023-10" db="EMBL/GenBank/DDBJ databases">
        <authorList>
            <person name="Chen Y."/>
            <person name="Shah S."/>
            <person name="Dougan E. K."/>
            <person name="Thang M."/>
            <person name="Chan C."/>
        </authorList>
    </citation>
    <scope>NUCLEOTIDE SEQUENCE [LARGE SCALE GENOMIC DNA]</scope>
</reference>
<keyword evidence="2" id="KW-1185">Reference proteome</keyword>
<organism evidence="1 2">
    <name type="scientific">Prorocentrum cordatum</name>
    <dbReference type="NCBI Taxonomy" id="2364126"/>
    <lineage>
        <taxon>Eukaryota</taxon>
        <taxon>Sar</taxon>
        <taxon>Alveolata</taxon>
        <taxon>Dinophyceae</taxon>
        <taxon>Prorocentrales</taxon>
        <taxon>Prorocentraceae</taxon>
        <taxon>Prorocentrum</taxon>
    </lineage>
</organism>
<protein>
    <submittedName>
        <fullName evidence="1">Uncharacterized protein</fullName>
    </submittedName>
</protein>
<dbReference type="Proteomes" id="UP001189429">
    <property type="component" value="Unassembled WGS sequence"/>
</dbReference>
<evidence type="ECO:0000313" key="1">
    <source>
        <dbReference type="EMBL" id="CAK0793271.1"/>
    </source>
</evidence>
<feature type="non-terminal residue" evidence="1">
    <location>
        <position position="1"/>
    </location>
</feature>
<accession>A0ABN9PJS9</accession>
<name>A0ABN9PJS9_9DINO</name>
<feature type="non-terminal residue" evidence="1">
    <location>
        <position position="193"/>
    </location>
</feature>